<dbReference type="EMBL" id="JELW01000057">
    <property type="protein sequence ID" value="EXU95993.1"/>
    <property type="molecule type" value="Genomic_DNA"/>
</dbReference>
<gene>
    <name evidence="1" type="ORF">X797_010886</name>
</gene>
<dbReference type="Proteomes" id="UP000030151">
    <property type="component" value="Unassembled WGS sequence"/>
</dbReference>
<reference evidence="1 2" key="1">
    <citation type="submission" date="2014-02" db="EMBL/GenBank/DDBJ databases">
        <title>The genome sequence of the entomopathogenic fungus Metarhizium robertsii ARSEF 2575.</title>
        <authorList>
            <person name="Giuliano Garisto Donzelli B."/>
            <person name="Roe B.A."/>
            <person name="Macmil S.L."/>
            <person name="Krasnoff S.B."/>
            <person name="Gibson D.M."/>
        </authorList>
    </citation>
    <scope>NUCLEOTIDE SEQUENCE [LARGE SCALE GENOMIC DNA]</scope>
    <source>
        <strain evidence="1 2">ARSEF 2575</strain>
    </source>
</reference>
<evidence type="ECO:0000313" key="2">
    <source>
        <dbReference type="Proteomes" id="UP000030151"/>
    </source>
</evidence>
<proteinExistence type="predicted"/>
<evidence type="ECO:0000313" key="1">
    <source>
        <dbReference type="EMBL" id="EXU95993.1"/>
    </source>
</evidence>
<organism evidence="1 2">
    <name type="scientific">Metarhizium robertsii</name>
    <dbReference type="NCBI Taxonomy" id="568076"/>
    <lineage>
        <taxon>Eukaryota</taxon>
        <taxon>Fungi</taxon>
        <taxon>Dikarya</taxon>
        <taxon>Ascomycota</taxon>
        <taxon>Pezizomycotina</taxon>
        <taxon>Sordariomycetes</taxon>
        <taxon>Hypocreomycetidae</taxon>
        <taxon>Hypocreales</taxon>
        <taxon>Clavicipitaceae</taxon>
        <taxon>Metarhizium</taxon>
    </lineage>
</organism>
<protein>
    <submittedName>
        <fullName evidence="1">Uncharacterized protein</fullName>
    </submittedName>
</protein>
<sequence>MAATAVFNIHMGGRVCSKVAGEFSLRDMERPLPAVELAADDFVMYDLLKQPGASTSPLIPMEYMLENAMLAHHQDPLVTQSIVVPDSICNFSRLLILVEPFVDRITED</sequence>
<accession>A0A0A1UMS7</accession>
<dbReference type="HOGENOM" id="CLU_2197577_0_0_1"/>
<comment type="caution">
    <text evidence="1">The sequence shown here is derived from an EMBL/GenBank/DDBJ whole genome shotgun (WGS) entry which is preliminary data.</text>
</comment>
<name>A0A0A1UMS7_9HYPO</name>
<dbReference type="AlphaFoldDB" id="A0A0A1UMS7"/>